<dbReference type="PANTHER" id="PTHR14269:SF52">
    <property type="entry name" value="PHOSPHATIDYLGLYCEROPHOSPHATE SYNTHASE-RELATED"/>
    <property type="match status" value="1"/>
</dbReference>
<dbReference type="InterPro" id="IPR048254">
    <property type="entry name" value="CDP_ALCOHOL_P_TRANSF_CS"/>
</dbReference>
<evidence type="ECO:0000256" key="1">
    <source>
        <dbReference type="ARBA" id="ARBA00004141"/>
    </source>
</evidence>
<dbReference type="GO" id="GO:0046474">
    <property type="term" value="P:glycerophospholipid biosynthetic process"/>
    <property type="evidence" value="ECO:0007669"/>
    <property type="project" value="TreeGrafter"/>
</dbReference>
<proteinExistence type="inferred from homology"/>
<dbReference type="GO" id="GO:0016020">
    <property type="term" value="C:membrane"/>
    <property type="evidence" value="ECO:0007669"/>
    <property type="project" value="UniProtKB-SubCell"/>
</dbReference>
<dbReference type="RefSeq" id="WP_135074075.1">
    <property type="nucleotide sequence ID" value="NZ_CP038267.1"/>
</dbReference>
<dbReference type="InterPro" id="IPR004570">
    <property type="entry name" value="Phosphatidylglycerol_P_synth"/>
</dbReference>
<sequence length="215" mass="23386">MSGSNSLAGRQRGNLNLPNILTALRIVMVPFFAWALLQDGGDSITWRLVAFAIFVGAMITDKIDGDLARKHDLVTNFGKIADPIADKAITGMAFIGLSIVGDIWWWVTIVVLLREWSVTLLRLSVLRHVVIAAANSGKIKTTLQAIALAGLTLPLPHGDAHGGAFDQFGVAGEILFYAAQLALAGAVVMTLWSGYEFFRDVWRQRHQMGSERTGN</sequence>
<feature type="transmembrane region" description="Helical" evidence="13">
    <location>
        <begin position="89"/>
        <end position="113"/>
    </location>
</feature>
<evidence type="ECO:0000256" key="7">
    <source>
        <dbReference type="ARBA" id="ARBA00023098"/>
    </source>
</evidence>
<dbReference type="GO" id="GO:0008444">
    <property type="term" value="F:CDP-diacylglycerol-glycerol-3-phosphate 3-phosphatidyltransferase activity"/>
    <property type="evidence" value="ECO:0007669"/>
    <property type="project" value="UniProtKB-UniRule"/>
</dbReference>
<evidence type="ECO:0000256" key="5">
    <source>
        <dbReference type="ARBA" id="ARBA00022692"/>
    </source>
</evidence>
<dbReference type="OrthoDB" id="9796672at2"/>
<evidence type="ECO:0000256" key="6">
    <source>
        <dbReference type="ARBA" id="ARBA00022989"/>
    </source>
</evidence>
<keyword evidence="10" id="KW-1208">Phospholipid metabolism</keyword>
<evidence type="ECO:0000256" key="13">
    <source>
        <dbReference type="SAM" id="Phobius"/>
    </source>
</evidence>
<dbReference type="PROSITE" id="PS00379">
    <property type="entry name" value="CDP_ALCOHOL_P_TRANSF"/>
    <property type="match status" value="1"/>
</dbReference>
<reference evidence="14 15" key="1">
    <citation type="submission" date="2019-03" db="EMBL/GenBank/DDBJ databases">
        <title>Three New Species of Nocardioides, Nocardioides euryhalodurans sp. nov., Nocardioides seonyuensis sp. nov. and Nocardioides eburneoflavus sp. nov., Iolated from Soil.</title>
        <authorList>
            <person name="Roh S.G."/>
            <person name="Lee C."/>
            <person name="Kim M.-K."/>
            <person name="Kim S.B."/>
        </authorList>
    </citation>
    <scope>NUCLEOTIDE SEQUENCE [LARGE SCALE GENOMIC DNA]</scope>
    <source>
        <strain evidence="14 15">MMS17-SY117</strain>
    </source>
</reference>
<gene>
    <name evidence="14" type="primary">pgsA</name>
    <name evidence="14" type="ORF">EXE57_03590</name>
</gene>
<keyword evidence="15" id="KW-1185">Reference proteome</keyword>
<keyword evidence="3" id="KW-0444">Lipid biosynthesis</keyword>
<keyword evidence="6 13" id="KW-1133">Transmembrane helix</keyword>
<feature type="transmembrane region" description="Helical" evidence="13">
    <location>
        <begin position="174"/>
        <end position="198"/>
    </location>
</feature>
<evidence type="ECO:0000313" key="14">
    <source>
        <dbReference type="EMBL" id="QBR91449.1"/>
    </source>
</evidence>
<accession>A0A4P7GID8</accession>
<organism evidence="14 15">
    <name type="scientific">Nocardioides euryhalodurans</name>
    <dbReference type="NCBI Taxonomy" id="2518370"/>
    <lineage>
        <taxon>Bacteria</taxon>
        <taxon>Bacillati</taxon>
        <taxon>Actinomycetota</taxon>
        <taxon>Actinomycetes</taxon>
        <taxon>Propionibacteriales</taxon>
        <taxon>Nocardioidaceae</taxon>
        <taxon>Nocardioides</taxon>
    </lineage>
</organism>
<keyword evidence="5 13" id="KW-0812">Transmembrane</keyword>
<dbReference type="Gene3D" id="1.20.120.1760">
    <property type="match status" value="1"/>
</dbReference>
<dbReference type="InterPro" id="IPR043130">
    <property type="entry name" value="CDP-OH_PTrfase_TM_dom"/>
</dbReference>
<evidence type="ECO:0000256" key="12">
    <source>
        <dbReference type="RuleBase" id="RU003750"/>
    </source>
</evidence>
<comment type="similarity">
    <text evidence="2 12">Belongs to the CDP-alcohol phosphatidyltransferase class-I family.</text>
</comment>
<keyword evidence="9" id="KW-0594">Phospholipid biosynthesis</keyword>
<feature type="transmembrane region" description="Helical" evidence="13">
    <location>
        <begin position="43"/>
        <end position="60"/>
    </location>
</feature>
<evidence type="ECO:0000256" key="10">
    <source>
        <dbReference type="ARBA" id="ARBA00023264"/>
    </source>
</evidence>
<dbReference type="Pfam" id="PF01066">
    <property type="entry name" value="CDP-OH_P_transf"/>
    <property type="match status" value="1"/>
</dbReference>
<evidence type="ECO:0000256" key="3">
    <source>
        <dbReference type="ARBA" id="ARBA00022516"/>
    </source>
</evidence>
<keyword evidence="4 12" id="KW-0808">Transferase</keyword>
<dbReference type="NCBIfam" id="TIGR00560">
    <property type="entry name" value="pgsA"/>
    <property type="match status" value="1"/>
</dbReference>
<evidence type="ECO:0000256" key="2">
    <source>
        <dbReference type="ARBA" id="ARBA00010441"/>
    </source>
</evidence>
<evidence type="ECO:0000256" key="9">
    <source>
        <dbReference type="ARBA" id="ARBA00023209"/>
    </source>
</evidence>
<dbReference type="PANTHER" id="PTHR14269">
    <property type="entry name" value="CDP-DIACYLGLYCEROL--GLYCEROL-3-PHOSPHATE 3-PHOSPHATIDYLTRANSFERASE-RELATED"/>
    <property type="match status" value="1"/>
</dbReference>
<evidence type="ECO:0000256" key="8">
    <source>
        <dbReference type="ARBA" id="ARBA00023136"/>
    </source>
</evidence>
<protein>
    <recommendedName>
        <fullName evidence="11">CDP-diacylglycerol--glycerol-3-phosphate 3-phosphatidyltransferase</fullName>
        <ecNumber evidence="11">2.7.8.5</ecNumber>
    </recommendedName>
</protein>
<dbReference type="InterPro" id="IPR000462">
    <property type="entry name" value="CDP-OH_P_trans"/>
</dbReference>
<evidence type="ECO:0000313" key="15">
    <source>
        <dbReference type="Proteomes" id="UP000294894"/>
    </source>
</evidence>
<keyword evidence="7" id="KW-0443">Lipid metabolism</keyword>
<dbReference type="InterPro" id="IPR050324">
    <property type="entry name" value="CDP-alcohol_PTase-I"/>
</dbReference>
<dbReference type="EMBL" id="CP038267">
    <property type="protein sequence ID" value="QBR91449.1"/>
    <property type="molecule type" value="Genomic_DNA"/>
</dbReference>
<evidence type="ECO:0000256" key="4">
    <source>
        <dbReference type="ARBA" id="ARBA00022679"/>
    </source>
</evidence>
<dbReference type="PIRSF" id="PIRSF000847">
    <property type="entry name" value="Phos_ph_gly_syn"/>
    <property type="match status" value="1"/>
</dbReference>
<evidence type="ECO:0000256" key="11">
    <source>
        <dbReference type="NCBIfam" id="TIGR00560"/>
    </source>
</evidence>
<dbReference type="KEGG" id="noy:EXE57_03590"/>
<name>A0A4P7GID8_9ACTN</name>
<dbReference type="EC" id="2.7.8.5" evidence="11"/>
<dbReference type="AlphaFoldDB" id="A0A4P7GID8"/>
<dbReference type="UniPathway" id="UPA00085"/>
<dbReference type="Proteomes" id="UP000294894">
    <property type="component" value="Chromosome"/>
</dbReference>
<comment type="subcellular location">
    <subcellularLocation>
        <location evidence="1">Membrane</location>
        <topology evidence="1">Multi-pass membrane protein</topology>
    </subcellularLocation>
</comment>
<feature type="transmembrane region" description="Helical" evidence="13">
    <location>
        <begin position="20"/>
        <end position="37"/>
    </location>
</feature>
<keyword evidence="8 13" id="KW-0472">Membrane</keyword>